<organism evidence="1 2">
    <name type="scientific">Dietzia timorensis</name>
    <dbReference type="NCBI Taxonomy" id="499555"/>
    <lineage>
        <taxon>Bacteria</taxon>
        <taxon>Bacillati</taxon>
        <taxon>Actinomycetota</taxon>
        <taxon>Actinomycetes</taxon>
        <taxon>Mycobacteriales</taxon>
        <taxon>Dietziaceae</taxon>
        <taxon>Dietzia</taxon>
    </lineage>
</organism>
<dbReference type="SUPFAM" id="SSF55961">
    <property type="entry name" value="Bet v1-like"/>
    <property type="match status" value="1"/>
</dbReference>
<protein>
    <recommendedName>
        <fullName evidence="3">Polyketide cyclase / dehydrase and lipid transport</fullName>
    </recommendedName>
</protein>
<accession>A0A173LIU0</accession>
<sequence length="151" mass="16270">MGKVQARNEATIAAPANVVADTLANYQIRPELQPENYSAFRVVAGGMGQGTIAAWNLQATKKRSRDVEAVVTETGDKNTEWTLSEADKNSTMVTTYTVRAQGASSCTLIVDTQWDGATGIGGFFERTFAPGGLKKIQQEQIEALRARVSSN</sequence>
<proteinExistence type="predicted"/>
<reference evidence="1 2" key="1">
    <citation type="submission" date="2016-06" db="EMBL/GenBank/DDBJ databases">
        <title>Complete genome sequence of a saline-alkali tolerant type strain Dietzia timorensis ID05-A0528T.</title>
        <authorList>
            <person name="Wu X."/>
        </authorList>
    </citation>
    <scope>NUCLEOTIDE SEQUENCE [LARGE SCALE GENOMIC DNA]</scope>
    <source>
        <strain evidence="1 2">ID05-A0528</strain>
    </source>
</reference>
<dbReference type="RefSeq" id="WP_067473315.1">
    <property type="nucleotide sequence ID" value="NZ_CP015961.1"/>
</dbReference>
<dbReference type="InterPro" id="IPR023393">
    <property type="entry name" value="START-like_dom_sf"/>
</dbReference>
<dbReference type="EMBL" id="CP015961">
    <property type="protein sequence ID" value="ANI92226.1"/>
    <property type="molecule type" value="Genomic_DNA"/>
</dbReference>
<dbReference type="AlphaFoldDB" id="A0A173LIU0"/>
<keyword evidence="2" id="KW-1185">Reference proteome</keyword>
<dbReference type="Proteomes" id="UP000186104">
    <property type="component" value="Chromosome"/>
</dbReference>
<gene>
    <name evidence="1" type="ORF">BJL86_1444</name>
</gene>
<dbReference type="InterPro" id="IPR019587">
    <property type="entry name" value="Polyketide_cyclase/dehydratase"/>
</dbReference>
<dbReference type="Gene3D" id="3.30.530.20">
    <property type="match status" value="1"/>
</dbReference>
<evidence type="ECO:0000313" key="2">
    <source>
        <dbReference type="Proteomes" id="UP000186104"/>
    </source>
</evidence>
<evidence type="ECO:0000313" key="1">
    <source>
        <dbReference type="EMBL" id="ANI92226.1"/>
    </source>
</evidence>
<dbReference type="Pfam" id="PF10604">
    <property type="entry name" value="Polyketide_cyc2"/>
    <property type="match status" value="1"/>
</dbReference>
<dbReference type="OrthoDB" id="288089at2"/>
<dbReference type="STRING" id="499555.BJL86_1444"/>
<dbReference type="KEGG" id="dtm:BJL86_1444"/>
<name>A0A173LIU0_9ACTN</name>
<evidence type="ECO:0008006" key="3">
    <source>
        <dbReference type="Google" id="ProtNLM"/>
    </source>
</evidence>